<dbReference type="PANTHER" id="PTHR19303">
    <property type="entry name" value="TRANSPOSON"/>
    <property type="match status" value="1"/>
</dbReference>
<dbReference type="GO" id="GO:0005634">
    <property type="term" value="C:nucleus"/>
    <property type="evidence" value="ECO:0007669"/>
    <property type="project" value="UniProtKB-SubCell"/>
</dbReference>
<evidence type="ECO:0000259" key="5">
    <source>
        <dbReference type="PROSITE" id="PS50960"/>
    </source>
</evidence>
<dbReference type="SUPFAM" id="SSF46689">
    <property type="entry name" value="Homeodomain-like"/>
    <property type="match status" value="1"/>
</dbReference>
<evidence type="ECO:0000256" key="1">
    <source>
        <dbReference type="ARBA" id="ARBA00004123"/>
    </source>
</evidence>
<dbReference type="Pfam" id="PF03221">
    <property type="entry name" value="HTH_Tnp_Tc5"/>
    <property type="match status" value="1"/>
</dbReference>
<dbReference type="Pfam" id="PF05225">
    <property type="entry name" value="HTH_psq"/>
    <property type="match status" value="1"/>
</dbReference>
<dbReference type="InterPro" id="IPR007889">
    <property type="entry name" value="HTH_Psq"/>
</dbReference>
<evidence type="ECO:0000256" key="2">
    <source>
        <dbReference type="ARBA" id="ARBA00023125"/>
    </source>
</evidence>
<evidence type="ECO:0000256" key="4">
    <source>
        <dbReference type="PROSITE-ProRule" id="PRU00320"/>
    </source>
</evidence>
<dbReference type="GO" id="GO:0003677">
    <property type="term" value="F:DNA binding"/>
    <property type="evidence" value="ECO:0007669"/>
    <property type="project" value="UniProtKB-UniRule"/>
</dbReference>
<dbReference type="InterPro" id="IPR009057">
    <property type="entry name" value="Homeodomain-like_sf"/>
</dbReference>
<dbReference type="InterPro" id="IPR050863">
    <property type="entry name" value="CenT-Element_Derived"/>
</dbReference>
<dbReference type="EMBL" id="JBAMIC010000014">
    <property type="protein sequence ID" value="KAK7096524.1"/>
    <property type="molecule type" value="Genomic_DNA"/>
</dbReference>
<organism evidence="6 7">
    <name type="scientific">Littorina saxatilis</name>
    <dbReference type="NCBI Taxonomy" id="31220"/>
    <lineage>
        <taxon>Eukaryota</taxon>
        <taxon>Metazoa</taxon>
        <taxon>Spiralia</taxon>
        <taxon>Lophotrochozoa</taxon>
        <taxon>Mollusca</taxon>
        <taxon>Gastropoda</taxon>
        <taxon>Caenogastropoda</taxon>
        <taxon>Littorinimorpha</taxon>
        <taxon>Littorinoidea</taxon>
        <taxon>Littorinidae</taxon>
        <taxon>Littorina</taxon>
    </lineage>
</organism>
<dbReference type="Gene3D" id="3.30.420.10">
    <property type="entry name" value="Ribonuclease H-like superfamily/Ribonuclease H"/>
    <property type="match status" value="1"/>
</dbReference>
<dbReference type="AlphaFoldDB" id="A0AAN9B0M2"/>
<dbReference type="PROSITE" id="PS50960">
    <property type="entry name" value="HTH_PSQ"/>
    <property type="match status" value="1"/>
</dbReference>
<evidence type="ECO:0000256" key="3">
    <source>
        <dbReference type="ARBA" id="ARBA00023242"/>
    </source>
</evidence>
<dbReference type="Proteomes" id="UP001374579">
    <property type="component" value="Unassembled WGS sequence"/>
</dbReference>
<keyword evidence="3 4" id="KW-0539">Nucleus</keyword>
<reference evidence="6 7" key="1">
    <citation type="submission" date="2024-02" db="EMBL/GenBank/DDBJ databases">
        <title>Chromosome-scale genome assembly of the rough periwinkle Littorina saxatilis.</title>
        <authorList>
            <person name="De Jode A."/>
            <person name="Faria R."/>
            <person name="Formenti G."/>
            <person name="Sims Y."/>
            <person name="Smith T.P."/>
            <person name="Tracey A."/>
            <person name="Wood J.M.D."/>
            <person name="Zagrodzka Z.B."/>
            <person name="Johannesson K."/>
            <person name="Butlin R.K."/>
            <person name="Leder E.H."/>
        </authorList>
    </citation>
    <scope>NUCLEOTIDE SEQUENCE [LARGE SCALE GENOMIC DNA]</scope>
    <source>
        <strain evidence="6">Snail1</strain>
        <tissue evidence="6">Muscle</tissue>
    </source>
</reference>
<protein>
    <recommendedName>
        <fullName evidence="5">HTH psq-type domain-containing protein</fullName>
    </recommendedName>
</protein>
<dbReference type="Pfam" id="PF03184">
    <property type="entry name" value="DDE_1"/>
    <property type="match status" value="1"/>
</dbReference>
<feature type="DNA-binding region" description="H-T-H motif" evidence="4">
    <location>
        <begin position="24"/>
        <end position="44"/>
    </location>
</feature>
<sequence length="326" mass="36640">MPPKYSKDDLERALGLIRSGQISQKKASKEFSIPVMTLSDHMNGKRQGIGKGGTPVMPTDMEAAFSAKLRDLADRGFGLTKRLVQVKAAEFCRKADLKTPFKEDGPAGQKWYKGFMKRHPELSLRSPSKLCTNRGKAMSKEVVDRYFRDVGEMINGIDSQHLWNMDESGFNLEHTPCKVLCQKGQKSLNSRVSPSRQNITVVACVSAGGTSMPPMFIVKGKTHKAMHGFSTMQAPPHSVWTYPDKAWIEDSLGVQWFKEVFLKHCGPERPQVLVLDQHYSHEALQMLELAVKEGIMIIALPPHTSHWLQPLDRSCFSSLTKGFRRE</sequence>
<evidence type="ECO:0000313" key="7">
    <source>
        <dbReference type="Proteomes" id="UP001374579"/>
    </source>
</evidence>
<comment type="caution">
    <text evidence="6">The sequence shown here is derived from an EMBL/GenBank/DDBJ whole genome shotgun (WGS) entry which is preliminary data.</text>
</comment>
<name>A0AAN9B0M2_9CAEN</name>
<feature type="domain" description="HTH psq-type" evidence="5">
    <location>
        <begin position="1"/>
        <end position="48"/>
    </location>
</feature>
<dbReference type="PANTHER" id="PTHR19303:SF74">
    <property type="entry name" value="POGO TRANSPOSABLE ELEMENT WITH KRAB DOMAIN"/>
    <property type="match status" value="1"/>
</dbReference>
<dbReference type="InterPro" id="IPR006600">
    <property type="entry name" value="HTH_CenpB_DNA-bd_dom"/>
</dbReference>
<dbReference type="InterPro" id="IPR004875">
    <property type="entry name" value="DDE_SF_endonuclease_dom"/>
</dbReference>
<dbReference type="InterPro" id="IPR036397">
    <property type="entry name" value="RNaseH_sf"/>
</dbReference>
<gene>
    <name evidence="6" type="ORF">V1264_005810</name>
</gene>
<dbReference type="Gene3D" id="1.10.10.60">
    <property type="entry name" value="Homeodomain-like"/>
    <property type="match status" value="1"/>
</dbReference>
<accession>A0AAN9B0M2</accession>
<proteinExistence type="predicted"/>
<comment type="subcellular location">
    <subcellularLocation>
        <location evidence="1 4">Nucleus</location>
    </subcellularLocation>
</comment>
<keyword evidence="7" id="KW-1185">Reference proteome</keyword>
<evidence type="ECO:0000313" key="6">
    <source>
        <dbReference type="EMBL" id="KAK7096524.1"/>
    </source>
</evidence>
<keyword evidence="2 4" id="KW-0238">DNA-binding</keyword>